<gene>
    <name evidence="9" type="ORF">GS617_06795</name>
</gene>
<dbReference type="RefSeq" id="WP_171363120.1">
    <property type="nucleotide sequence ID" value="NZ_WVQY01000002.1"/>
</dbReference>
<dbReference type="Gene3D" id="3.40.50.200">
    <property type="entry name" value="Peptidase S8/S53 domain"/>
    <property type="match status" value="1"/>
</dbReference>
<evidence type="ECO:0000313" key="9">
    <source>
        <dbReference type="EMBL" id="NOD29971.1"/>
    </source>
</evidence>
<dbReference type="InterPro" id="IPR023828">
    <property type="entry name" value="Peptidase_S8_Ser-AS"/>
</dbReference>
<dbReference type="EMBL" id="WVQY01000002">
    <property type="protein sequence ID" value="NOD29971.1"/>
    <property type="molecule type" value="Genomic_DNA"/>
</dbReference>
<dbReference type="Proteomes" id="UP000599383">
    <property type="component" value="Unassembled WGS sequence"/>
</dbReference>
<dbReference type="InterPro" id="IPR000209">
    <property type="entry name" value="Peptidase_S8/S53_dom"/>
</dbReference>
<feature type="active site" description="Charge relay system" evidence="5">
    <location>
        <position position="71"/>
    </location>
</feature>
<evidence type="ECO:0000256" key="5">
    <source>
        <dbReference type="PROSITE-ProRule" id="PRU01240"/>
    </source>
</evidence>
<comment type="similarity">
    <text evidence="1 5 6">Belongs to the peptidase S8 family.</text>
</comment>
<dbReference type="InterPro" id="IPR050131">
    <property type="entry name" value="Peptidase_S8_subtilisin-like"/>
</dbReference>
<protein>
    <submittedName>
        <fullName evidence="9">S8 family serine peptidase</fullName>
    </submittedName>
</protein>
<accession>A0ABX1W9P0</accession>
<dbReference type="PANTHER" id="PTHR43806">
    <property type="entry name" value="PEPTIDASE S8"/>
    <property type="match status" value="1"/>
</dbReference>
<keyword evidence="3 5" id="KW-0378">Hydrolase</keyword>
<dbReference type="PROSITE" id="PS00136">
    <property type="entry name" value="SUBTILASE_ASP"/>
    <property type="match status" value="1"/>
</dbReference>
<keyword evidence="10" id="KW-1185">Reference proteome</keyword>
<keyword evidence="4 5" id="KW-0720">Serine protease</keyword>
<dbReference type="InterPro" id="IPR022398">
    <property type="entry name" value="Peptidase_S8_His-AS"/>
</dbReference>
<evidence type="ECO:0000256" key="7">
    <source>
        <dbReference type="SAM" id="MobiDB-lite"/>
    </source>
</evidence>
<dbReference type="PRINTS" id="PR00723">
    <property type="entry name" value="SUBTILISIN"/>
</dbReference>
<dbReference type="PANTHER" id="PTHR43806:SF11">
    <property type="entry name" value="CEREVISIN-RELATED"/>
    <property type="match status" value="1"/>
</dbReference>
<evidence type="ECO:0000256" key="6">
    <source>
        <dbReference type="RuleBase" id="RU003355"/>
    </source>
</evidence>
<feature type="domain" description="Peptidase S8/S53" evidence="8">
    <location>
        <begin position="32"/>
        <end position="303"/>
    </location>
</feature>
<dbReference type="InterPro" id="IPR023827">
    <property type="entry name" value="Peptidase_S8_Asp-AS"/>
</dbReference>
<evidence type="ECO:0000256" key="4">
    <source>
        <dbReference type="ARBA" id="ARBA00022825"/>
    </source>
</evidence>
<evidence type="ECO:0000256" key="1">
    <source>
        <dbReference type="ARBA" id="ARBA00011073"/>
    </source>
</evidence>
<reference evidence="9 10" key="1">
    <citation type="submission" date="2019-12" db="EMBL/GenBank/DDBJ databases">
        <title>Ruegeria JWLKs population differentiation of coral mucus and skeleton niches.</title>
        <authorList>
            <person name="Luo D."/>
        </authorList>
    </citation>
    <scope>NUCLEOTIDE SEQUENCE [LARGE SCALE GENOMIC DNA]</scope>
    <source>
        <strain evidence="9 10">HKCCD6238</strain>
    </source>
</reference>
<evidence type="ECO:0000313" key="10">
    <source>
        <dbReference type="Proteomes" id="UP000599383"/>
    </source>
</evidence>
<keyword evidence="2 5" id="KW-0645">Protease</keyword>
<dbReference type="InterPro" id="IPR036852">
    <property type="entry name" value="Peptidase_S8/S53_dom_sf"/>
</dbReference>
<sequence length="314" mass="31558">MAHCKNQILVDLDNSRPLINADVVEASGINGAEVDVAVLDTGVDQTHPELAGNFGTQQDFTGEGLGDLNGHGTHCAGVVASNGATFRGVATGAVIHDYKLLDQLGSGNAPNCVAAIQQAVADGMDVLSNSWGFSHRNGNWVDPDGTCVLCVAADAASTAGVTFVVAAGNEGNDSCGTYDTRIRCPGIAQSVITVGASDDSDNMAGFSSPGPTPDGRDKPDVTAPGVDIVASRSATGNDMNGGATVIDPLHLEASGTSMACPHVAGVAALMLQRNPTLLPADIKAVLMATAVDIGAPTTQQGAGRVDARAAVGSV</sequence>
<evidence type="ECO:0000256" key="3">
    <source>
        <dbReference type="ARBA" id="ARBA00022801"/>
    </source>
</evidence>
<dbReference type="Pfam" id="PF00082">
    <property type="entry name" value="Peptidase_S8"/>
    <property type="match status" value="1"/>
</dbReference>
<organism evidence="9 10">
    <name type="scientific">Ruegeria atlantica</name>
    <dbReference type="NCBI Taxonomy" id="81569"/>
    <lineage>
        <taxon>Bacteria</taxon>
        <taxon>Pseudomonadati</taxon>
        <taxon>Pseudomonadota</taxon>
        <taxon>Alphaproteobacteria</taxon>
        <taxon>Rhodobacterales</taxon>
        <taxon>Roseobacteraceae</taxon>
        <taxon>Ruegeria</taxon>
    </lineage>
</organism>
<dbReference type="SUPFAM" id="SSF52743">
    <property type="entry name" value="Subtilisin-like"/>
    <property type="match status" value="1"/>
</dbReference>
<dbReference type="PROSITE" id="PS00137">
    <property type="entry name" value="SUBTILASE_HIS"/>
    <property type="match status" value="1"/>
</dbReference>
<evidence type="ECO:0000256" key="2">
    <source>
        <dbReference type="ARBA" id="ARBA00022670"/>
    </source>
</evidence>
<feature type="active site" description="Charge relay system" evidence="5">
    <location>
        <position position="257"/>
    </location>
</feature>
<feature type="region of interest" description="Disordered" evidence="7">
    <location>
        <begin position="198"/>
        <end position="221"/>
    </location>
</feature>
<dbReference type="PROSITE" id="PS00138">
    <property type="entry name" value="SUBTILASE_SER"/>
    <property type="match status" value="1"/>
</dbReference>
<feature type="active site" description="Charge relay system" evidence="5">
    <location>
        <position position="40"/>
    </location>
</feature>
<dbReference type="PROSITE" id="PS51892">
    <property type="entry name" value="SUBTILASE"/>
    <property type="match status" value="1"/>
</dbReference>
<name>A0ABX1W9P0_9RHOB</name>
<evidence type="ECO:0000259" key="8">
    <source>
        <dbReference type="Pfam" id="PF00082"/>
    </source>
</evidence>
<dbReference type="InterPro" id="IPR015500">
    <property type="entry name" value="Peptidase_S8_subtilisin-rel"/>
</dbReference>
<proteinExistence type="inferred from homology"/>
<comment type="caution">
    <text evidence="9">The sequence shown here is derived from an EMBL/GenBank/DDBJ whole genome shotgun (WGS) entry which is preliminary data.</text>
</comment>